<gene>
    <name evidence="2" type="ORF">QWY20_12240</name>
</gene>
<name>A0ABU7J726_9GAMM</name>
<organism evidence="2 3">
    <name type="scientific">Alkalimonas cellulosilytica</name>
    <dbReference type="NCBI Taxonomy" id="3058395"/>
    <lineage>
        <taxon>Bacteria</taxon>
        <taxon>Pseudomonadati</taxon>
        <taxon>Pseudomonadota</taxon>
        <taxon>Gammaproteobacteria</taxon>
        <taxon>Alkalimonas</taxon>
    </lineage>
</organism>
<protein>
    <submittedName>
        <fullName evidence="2">Excinuclease ATPase subunit</fullName>
    </submittedName>
</protein>
<sequence length="98" mass="10185">MNIQSAFASGMQGLQSASDGVTQSTLNINRQTQRQADPAANTEAAQNAQQPVQAASTSLPSLEASLVDLTVQQRLAEANVRSIETASSVLGTLIDTKA</sequence>
<dbReference type="EMBL" id="JAUHLI010000011">
    <property type="protein sequence ID" value="MEE2002224.1"/>
    <property type="molecule type" value="Genomic_DNA"/>
</dbReference>
<accession>A0ABU7J726</accession>
<evidence type="ECO:0000313" key="3">
    <source>
        <dbReference type="Proteomes" id="UP001336314"/>
    </source>
</evidence>
<feature type="region of interest" description="Disordered" evidence="1">
    <location>
        <begin position="1"/>
        <end position="57"/>
    </location>
</feature>
<dbReference type="Proteomes" id="UP001336314">
    <property type="component" value="Unassembled WGS sequence"/>
</dbReference>
<dbReference type="RefSeq" id="WP_330129294.1">
    <property type="nucleotide sequence ID" value="NZ_JAUHLI010000011.1"/>
</dbReference>
<comment type="caution">
    <text evidence="2">The sequence shown here is derived from an EMBL/GenBank/DDBJ whole genome shotgun (WGS) entry which is preliminary data.</text>
</comment>
<feature type="compositionally biased region" description="Polar residues" evidence="1">
    <location>
        <begin position="1"/>
        <end position="34"/>
    </location>
</feature>
<proteinExistence type="predicted"/>
<reference evidence="2 3" key="1">
    <citation type="submission" date="2023-07" db="EMBL/GenBank/DDBJ databases">
        <title>Alkalimonas sp., MEB108 novel, alkaliphilic bacterium isolated from Lonar Lake, India.</title>
        <authorList>
            <person name="Joshi A."/>
            <person name="Thite S."/>
        </authorList>
    </citation>
    <scope>NUCLEOTIDE SEQUENCE [LARGE SCALE GENOMIC DNA]</scope>
    <source>
        <strain evidence="2 3">MEB108</strain>
    </source>
</reference>
<evidence type="ECO:0000313" key="2">
    <source>
        <dbReference type="EMBL" id="MEE2002224.1"/>
    </source>
</evidence>
<keyword evidence="3" id="KW-1185">Reference proteome</keyword>
<evidence type="ECO:0000256" key="1">
    <source>
        <dbReference type="SAM" id="MobiDB-lite"/>
    </source>
</evidence>
<feature type="compositionally biased region" description="Low complexity" evidence="1">
    <location>
        <begin position="35"/>
        <end position="55"/>
    </location>
</feature>